<name>A0A0G8AWM0_9SYNE</name>
<organism evidence="1 2">
    <name type="scientific">Candidatus Synechococcus spongiarum 15L</name>
    <dbReference type="NCBI Taxonomy" id="1608419"/>
    <lineage>
        <taxon>Bacteria</taxon>
        <taxon>Bacillati</taxon>
        <taxon>Cyanobacteriota</taxon>
        <taxon>Cyanophyceae</taxon>
        <taxon>Synechococcales</taxon>
        <taxon>Synechococcaceae</taxon>
        <taxon>Synechococcus</taxon>
    </lineage>
</organism>
<accession>A0A0G8AWM0</accession>
<dbReference type="PATRIC" id="fig|1608419.3.peg.2150"/>
<evidence type="ECO:0000313" key="2">
    <source>
        <dbReference type="Proteomes" id="UP000035037"/>
    </source>
</evidence>
<reference evidence="1 2" key="1">
    <citation type="submission" date="2015-02" db="EMBL/GenBank/DDBJ databases">
        <authorList>
            <person name="Slaby B."/>
            <person name="Hentschel U."/>
        </authorList>
    </citation>
    <scope>NUCLEOTIDE SEQUENCE [LARGE SCALE GENOMIC DNA]</scope>
    <source>
        <strain evidence="1">15L</strain>
    </source>
</reference>
<dbReference type="Proteomes" id="UP000035037">
    <property type="component" value="Unassembled WGS sequence"/>
</dbReference>
<dbReference type="AlphaFoldDB" id="A0A0G8AWM0"/>
<sequence length="325" mass="35991">MTSYVTHRLDGLEPDNLLAFMALLGLLRTLEEVRPEWHPRVSWTVDKPPLRPALRVPEGVDGAAVVHATAEGLDLLAGCHEFDGLVDLTLPPEDAAGKLREITKSVDQNRYAADLWAALVSDAAISRDGKKVEATPLCLMFGQGHQHFLERLKSVPQQKTPPKRGKRRSRITVSETDCLRKALFASWKRPDATQSFRWDPNEDVRYALRARNPTDPKTKETTQHGANRLAAVGLSLLTVAPRRRAGQVRLTVLGGQPEPRGGFVFRWPIWQAPISLAAIRALLGHPDLGPDNKLAVLGVKEVRQARQISTGKFMNFTRAEPTTAP</sequence>
<protein>
    <recommendedName>
        <fullName evidence="3">CRISPR-associated protein Csb3</fullName>
    </recommendedName>
</protein>
<comment type="caution">
    <text evidence="1">The sequence shown here is derived from an EMBL/GenBank/DDBJ whole genome shotgun (WGS) entry which is preliminary data.</text>
</comment>
<proteinExistence type="predicted"/>
<reference evidence="1 2" key="2">
    <citation type="submission" date="2015-05" db="EMBL/GenBank/DDBJ databases">
        <title>Lifestyle Evolution in Cyanobacterial Symbionts of Sponges.</title>
        <authorList>
            <person name="Burgsdorf I."/>
            <person name="Slaby B.M."/>
            <person name="Handley K.M."/>
            <person name="Haber M."/>
            <person name="Blom J."/>
            <person name="Marshall C.W."/>
            <person name="Gilbert J.A."/>
            <person name="Hentschel U."/>
            <person name="Steindler L."/>
        </authorList>
    </citation>
    <scope>NUCLEOTIDE SEQUENCE [LARGE SCALE GENOMIC DNA]</scope>
    <source>
        <strain evidence="1">15L</strain>
    </source>
</reference>
<dbReference type="EMBL" id="JYFQ01000070">
    <property type="protein sequence ID" value="KKZ13759.1"/>
    <property type="molecule type" value="Genomic_DNA"/>
</dbReference>
<evidence type="ECO:0000313" key="1">
    <source>
        <dbReference type="EMBL" id="KKZ13759.1"/>
    </source>
</evidence>
<gene>
    <name evidence="1" type="ORF">TQ37_03505</name>
</gene>
<evidence type="ECO:0008006" key="3">
    <source>
        <dbReference type="Google" id="ProtNLM"/>
    </source>
</evidence>